<evidence type="ECO:0000313" key="2">
    <source>
        <dbReference type="Proteomes" id="UP000241010"/>
    </source>
</evidence>
<sequence>MKDGSDETEGGKEGRALVREAFLQRLAGAGLVRPKGMGEAAHAEALTRLAGFLSYMGPDTLAVLAELVLDHAEGPRRNVWPSEAVIRGLARGLQERPLMEHPIVTSWLASIEGPKAELGGYLVELLRFLRRHPRPPMAMDRRKILEEAAENQRGRELMLGRVERGTATADDRAALAAYEEDLRQARDIVAAGRAKREAGKGQAA</sequence>
<keyword evidence="2" id="KW-1185">Reference proteome</keyword>
<dbReference type="EMBL" id="PZKG01000226">
    <property type="protein sequence ID" value="PTE19560.1"/>
    <property type="molecule type" value="Genomic_DNA"/>
</dbReference>
<organism evidence="1 2">
    <name type="scientific">Cereibacter changlensis JA139</name>
    <dbReference type="NCBI Taxonomy" id="1188249"/>
    <lineage>
        <taxon>Bacteria</taxon>
        <taxon>Pseudomonadati</taxon>
        <taxon>Pseudomonadota</taxon>
        <taxon>Alphaproteobacteria</taxon>
        <taxon>Rhodobacterales</taxon>
        <taxon>Paracoccaceae</taxon>
        <taxon>Cereibacter</taxon>
    </lineage>
</organism>
<dbReference type="AlphaFoldDB" id="A0A2T4JNS7"/>
<dbReference type="Proteomes" id="UP000241010">
    <property type="component" value="Unassembled WGS sequence"/>
</dbReference>
<protein>
    <recommendedName>
        <fullName evidence="3">DNA primase DnaG DnaB-binding domain-containing protein</fullName>
    </recommendedName>
</protein>
<evidence type="ECO:0008006" key="3">
    <source>
        <dbReference type="Google" id="ProtNLM"/>
    </source>
</evidence>
<evidence type="ECO:0000313" key="1">
    <source>
        <dbReference type="EMBL" id="PTE19560.1"/>
    </source>
</evidence>
<proteinExistence type="predicted"/>
<comment type="caution">
    <text evidence="1">The sequence shown here is derived from an EMBL/GenBank/DDBJ whole genome shotgun (WGS) entry which is preliminary data.</text>
</comment>
<name>A0A2T4JNS7_9RHOB</name>
<dbReference type="OrthoDB" id="7692406at2"/>
<gene>
    <name evidence="1" type="ORF">C5F48_22250</name>
</gene>
<dbReference type="RefSeq" id="WP_107665927.1">
    <property type="nucleotide sequence ID" value="NZ_PZKG01000226.1"/>
</dbReference>
<reference evidence="1 2" key="1">
    <citation type="submission" date="2018-03" db="EMBL/GenBank/DDBJ databases">
        <title>Cereibacter changlensis.</title>
        <authorList>
            <person name="Meyer T.E."/>
            <person name="Miller S."/>
            <person name="Lodha T."/>
            <person name="Gandham S."/>
            <person name="Chintalapati S."/>
            <person name="Chintalapati V.R."/>
        </authorList>
    </citation>
    <scope>NUCLEOTIDE SEQUENCE [LARGE SCALE GENOMIC DNA]</scope>
    <source>
        <strain evidence="1 2">JA139</strain>
    </source>
</reference>
<accession>A0A2T4JNS7</accession>